<dbReference type="Proteomes" id="UP001152561">
    <property type="component" value="Unassembled WGS sequence"/>
</dbReference>
<sequence length="144" mass="16528">MDRKYNHRSRAKADLAAILPKSWYHLRLSVRHPARVPTWDAIVLTARALNKLSSSEPNSWVGSLIPLLPLLYPIHVGSGATTLHAILELAKLYQQLALDSQVPILMLCLWEMLKFYRKIQDDLKASGIYVFNFFFDFIIFTCIV</sequence>
<dbReference type="AlphaFoldDB" id="A0A9Q1N173"/>
<organism evidence="1 2">
    <name type="scientific">Anisodus acutangulus</name>
    <dbReference type="NCBI Taxonomy" id="402998"/>
    <lineage>
        <taxon>Eukaryota</taxon>
        <taxon>Viridiplantae</taxon>
        <taxon>Streptophyta</taxon>
        <taxon>Embryophyta</taxon>
        <taxon>Tracheophyta</taxon>
        <taxon>Spermatophyta</taxon>
        <taxon>Magnoliopsida</taxon>
        <taxon>eudicotyledons</taxon>
        <taxon>Gunneridae</taxon>
        <taxon>Pentapetalae</taxon>
        <taxon>asterids</taxon>
        <taxon>lamiids</taxon>
        <taxon>Solanales</taxon>
        <taxon>Solanaceae</taxon>
        <taxon>Solanoideae</taxon>
        <taxon>Hyoscyameae</taxon>
        <taxon>Anisodus</taxon>
    </lineage>
</organism>
<dbReference type="OrthoDB" id="271303at2759"/>
<keyword evidence="2" id="KW-1185">Reference proteome</keyword>
<protein>
    <submittedName>
        <fullName evidence="1">Uncharacterized protein</fullName>
    </submittedName>
</protein>
<comment type="caution">
    <text evidence="1">The sequence shown here is derived from an EMBL/GenBank/DDBJ whole genome shotgun (WGS) entry which is preliminary data.</text>
</comment>
<proteinExistence type="predicted"/>
<name>A0A9Q1N173_9SOLA</name>
<evidence type="ECO:0000313" key="2">
    <source>
        <dbReference type="Proteomes" id="UP001152561"/>
    </source>
</evidence>
<gene>
    <name evidence="1" type="ORF">K7X08_009597</name>
</gene>
<dbReference type="EMBL" id="JAJAGQ010000001">
    <property type="protein sequence ID" value="KAJ8573086.1"/>
    <property type="molecule type" value="Genomic_DNA"/>
</dbReference>
<evidence type="ECO:0000313" key="1">
    <source>
        <dbReference type="EMBL" id="KAJ8573086.1"/>
    </source>
</evidence>
<accession>A0A9Q1N173</accession>
<reference evidence="2" key="1">
    <citation type="journal article" date="2023" name="Proc. Natl. Acad. Sci. U.S.A.">
        <title>Genomic and structural basis for evolution of tropane alkaloid biosynthesis.</title>
        <authorList>
            <person name="Wanga Y.-J."/>
            <person name="Taina T."/>
            <person name="Yua J.-Y."/>
            <person name="Lia J."/>
            <person name="Xua B."/>
            <person name="Chenc J."/>
            <person name="D'Auriad J.C."/>
            <person name="Huanga J.-P."/>
            <person name="Huanga S.-X."/>
        </authorList>
    </citation>
    <scope>NUCLEOTIDE SEQUENCE [LARGE SCALE GENOMIC DNA]</scope>
    <source>
        <strain evidence="2">cv. KIB-2019</strain>
    </source>
</reference>